<reference evidence="3 4" key="1">
    <citation type="submission" date="2019-06" db="EMBL/GenBank/DDBJ databases">
        <title>Genome sequence of Ureibacillus terrenus.</title>
        <authorList>
            <person name="Maclea K.S."/>
            <person name="Simoes M."/>
        </authorList>
    </citation>
    <scope>NUCLEOTIDE SEQUENCE [LARGE SCALE GENOMIC DNA]</scope>
    <source>
        <strain evidence="3 4">ATCC BAA-384</strain>
    </source>
</reference>
<dbReference type="AlphaFoldDB" id="A0A540UV94"/>
<comment type="caution">
    <text evidence="3">The sequence shown here is derived from an EMBL/GenBank/DDBJ whole genome shotgun (WGS) entry which is preliminary data.</text>
</comment>
<keyword evidence="4" id="KW-1185">Reference proteome</keyword>
<proteinExistence type="predicted"/>
<dbReference type="PROSITE" id="PS50994">
    <property type="entry name" value="INTEGRASE"/>
    <property type="match status" value="1"/>
</dbReference>
<evidence type="ECO:0000313" key="3">
    <source>
        <dbReference type="EMBL" id="TQE88416.1"/>
    </source>
</evidence>
<dbReference type="GO" id="GO:0015074">
    <property type="term" value="P:DNA integration"/>
    <property type="evidence" value="ECO:0007669"/>
    <property type="project" value="InterPro"/>
</dbReference>
<dbReference type="Pfam" id="PF13333">
    <property type="entry name" value="rve_2"/>
    <property type="match status" value="1"/>
</dbReference>
<name>A0A540UV94_9BACL</name>
<dbReference type="InterPro" id="IPR012337">
    <property type="entry name" value="RNaseH-like_sf"/>
</dbReference>
<evidence type="ECO:0000256" key="1">
    <source>
        <dbReference type="ARBA" id="ARBA00002286"/>
    </source>
</evidence>
<dbReference type="InterPro" id="IPR001584">
    <property type="entry name" value="Integrase_cat-core"/>
</dbReference>
<dbReference type="InterPro" id="IPR048020">
    <property type="entry name" value="Transpos_IS3"/>
</dbReference>
<gene>
    <name evidence="3" type="ORF">FKZ59_13740</name>
</gene>
<dbReference type="EMBL" id="VIGD01000031">
    <property type="protein sequence ID" value="TQE88416.1"/>
    <property type="molecule type" value="Genomic_DNA"/>
</dbReference>
<accession>A0A540UV94</accession>
<comment type="function">
    <text evidence="1">Involved in the transposition of the insertion sequence.</text>
</comment>
<evidence type="ECO:0000259" key="2">
    <source>
        <dbReference type="PROSITE" id="PS50994"/>
    </source>
</evidence>
<protein>
    <submittedName>
        <fullName evidence="3">IS3 family transposase</fullName>
    </submittedName>
</protein>
<sequence length="250" mass="30234">MSDEQIKEMILEELEGDAYNYGYRKITAVLRYKYDLIINEKKVYRLCKELDVLRTQREIKAKYPRELARNHTITRSNQLWEIDIKYGYIVGEDRFFFVCSIIDVYDRNAIDYHMGLSCLAEDVVRTVKRALFKRQLFDDKNMPIIRTDNGPQFISHTFEEFCEEQKIVHERIPPKTPNMNAHIESFHRIFEDDCLSQWEFKNYQEAYQAVYQFMEFYNNRRIHSSLKYLAPMAFYEKNLKQPINIKEVRV</sequence>
<feature type="domain" description="Integrase catalytic" evidence="2">
    <location>
        <begin position="60"/>
        <end position="239"/>
    </location>
</feature>
<dbReference type="InterPro" id="IPR050900">
    <property type="entry name" value="Transposase_IS3/IS150/IS904"/>
</dbReference>
<dbReference type="InterPro" id="IPR025948">
    <property type="entry name" value="HTH-like_dom"/>
</dbReference>
<dbReference type="SUPFAM" id="SSF53098">
    <property type="entry name" value="Ribonuclease H-like"/>
    <property type="match status" value="1"/>
</dbReference>
<dbReference type="PANTHER" id="PTHR46889">
    <property type="entry name" value="TRANSPOSASE INSF FOR INSERTION SEQUENCE IS3B-RELATED"/>
    <property type="match status" value="1"/>
</dbReference>
<dbReference type="OrthoDB" id="9781005at2"/>
<evidence type="ECO:0000313" key="4">
    <source>
        <dbReference type="Proteomes" id="UP000315753"/>
    </source>
</evidence>
<dbReference type="InterPro" id="IPR036397">
    <property type="entry name" value="RNaseH_sf"/>
</dbReference>
<dbReference type="Pfam" id="PF00665">
    <property type="entry name" value="rve"/>
    <property type="match status" value="1"/>
</dbReference>
<organism evidence="3 4">
    <name type="scientific">Ureibacillus terrenus</name>
    <dbReference type="NCBI Taxonomy" id="118246"/>
    <lineage>
        <taxon>Bacteria</taxon>
        <taxon>Bacillati</taxon>
        <taxon>Bacillota</taxon>
        <taxon>Bacilli</taxon>
        <taxon>Bacillales</taxon>
        <taxon>Caryophanaceae</taxon>
        <taxon>Ureibacillus</taxon>
    </lineage>
</organism>
<dbReference type="GO" id="GO:0003676">
    <property type="term" value="F:nucleic acid binding"/>
    <property type="evidence" value="ECO:0007669"/>
    <property type="project" value="InterPro"/>
</dbReference>
<dbReference type="NCBIfam" id="NF033516">
    <property type="entry name" value="transpos_IS3"/>
    <property type="match status" value="1"/>
</dbReference>
<dbReference type="PANTHER" id="PTHR46889:SF5">
    <property type="entry name" value="INTEGRASE PROTEIN"/>
    <property type="match status" value="1"/>
</dbReference>
<dbReference type="Gene3D" id="3.30.420.10">
    <property type="entry name" value="Ribonuclease H-like superfamily/Ribonuclease H"/>
    <property type="match status" value="1"/>
</dbReference>
<dbReference type="Pfam" id="PF13276">
    <property type="entry name" value="HTH_21"/>
    <property type="match status" value="1"/>
</dbReference>
<dbReference type="Proteomes" id="UP000315753">
    <property type="component" value="Unassembled WGS sequence"/>
</dbReference>